<dbReference type="AlphaFoldDB" id="W9PYI2"/>
<accession>W9PYI2</accession>
<evidence type="ECO:0000313" key="1">
    <source>
        <dbReference type="EMBL" id="EXA48071.1"/>
    </source>
</evidence>
<gene>
    <name evidence="1" type="ORF">FOVG_04949</name>
</gene>
<dbReference type="Proteomes" id="UP000030751">
    <property type="component" value="Unassembled WGS sequence"/>
</dbReference>
<dbReference type="EMBL" id="JH650970">
    <property type="protein sequence ID" value="EXA48071.1"/>
    <property type="molecule type" value="Genomic_DNA"/>
</dbReference>
<protein>
    <submittedName>
        <fullName evidence="1">Uncharacterized protein</fullName>
    </submittedName>
</protein>
<sequence length="52" mass="5806">MERTVHLLEKKFAEKGQEGSWIHGSCIAVDDSEWSFCEALCDSGMLAEVAFI</sequence>
<name>W9PYI2_FUSOX</name>
<proteinExistence type="predicted"/>
<organism evidence="1">
    <name type="scientific">Fusarium oxysporum f. sp. pisi HDV247</name>
    <dbReference type="NCBI Taxonomy" id="1080344"/>
    <lineage>
        <taxon>Eukaryota</taxon>
        <taxon>Fungi</taxon>
        <taxon>Dikarya</taxon>
        <taxon>Ascomycota</taxon>
        <taxon>Pezizomycotina</taxon>
        <taxon>Sordariomycetes</taxon>
        <taxon>Hypocreomycetidae</taxon>
        <taxon>Hypocreales</taxon>
        <taxon>Nectriaceae</taxon>
        <taxon>Fusarium</taxon>
        <taxon>Fusarium oxysporum species complex</taxon>
    </lineage>
</organism>
<reference evidence="1" key="2">
    <citation type="submission" date="2012-05" db="EMBL/GenBank/DDBJ databases">
        <title>Annotation of the Genome Sequence of Fusarium oxysporum HDV247.</title>
        <authorList>
            <consortium name="The Broad Institute Genomics Platform"/>
            <person name="Ma L.-J."/>
            <person name="Corby-Kistler H."/>
            <person name="Broz K."/>
            <person name="Gale L.R."/>
            <person name="Jonkers W."/>
            <person name="O'Donnell K."/>
            <person name="Ploetz R."/>
            <person name="Steinberg C."/>
            <person name="Schwartz D.C."/>
            <person name="VanEtten H."/>
            <person name="Zhou S."/>
            <person name="Young S.K."/>
            <person name="Zeng Q."/>
            <person name="Gargeya S."/>
            <person name="Fitzgerald M."/>
            <person name="Abouelleil A."/>
            <person name="Alvarado L."/>
            <person name="Chapman S.B."/>
            <person name="Gainer-Dewar J."/>
            <person name="Goldberg J."/>
            <person name="Griggs A."/>
            <person name="Gujja S."/>
            <person name="Hansen M."/>
            <person name="Howarth C."/>
            <person name="Imamovic A."/>
            <person name="Ireland A."/>
            <person name="Larimer J."/>
            <person name="McCowan C."/>
            <person name="Murphy C."/>
            <person name="Pearson M."/>
            <person name="Poon T.W."/>
            <person name="Priest M."/>
            <person name="Roberts A."/>
            <person name="Saif S."/>
            <person name="Shea T."/>
            <person name="Sykes S."/>
            <person name="Wortman J."/>
            <person name="Nusbaum C."/>
            <person name="Birren B."/>
        </authorList>
    </citation>
    <scope>NUCLEOTIDE SEQUENCE</scope>
    <source>
        <strain evidence="1">HDV247</strain>
    </source>
</reference>
<reference evidence="1" key="1">
    <citation type="submission" date="2011-10" db="EMBL/GenBank/DDBJ databases">
        <title>The Genome Sequence of Fusarium oxysporum HDV247.</title>
        <authorList>
            <consortium name="The Broad Institute Genome Sequencing Platform"/>
            <person name="Ma L.-J."/>
            <person name="Gale L.R."/>
            <person name="Schwartz D.C."/>
            <person name="Zhou S."/>
            <person name="Corby-Kistler H."/>
            <person name="Young S.K."/>
            <person name="Zeng Q."/>
            <person name="Gargeya S."/>
            <person name="Fitzgerald M."/>
            <person name="Haas B."/>
            <person name="Abouelleil A."/>
            <person name="Alvarado L."/>
            <person name="Arachchi H.M."/>
            <person name="Berlin A."/>
            <person name="Brown A."/>
            <person name="Chapman S.B."/>
            <person name="Chen Z."/>
            <person name="Dunbar C."/>
            <person name="Freedman E."/>
            <person name="Gearin G."/>
            <person name="Goldberg J."/>
            <person name="Griggs A."/>
            <person name="Gujja S."/>
            <person name="Heiman D."/>
            <person name="Howarth C."/>
            <person name="Larson L."/>
            <person name="Lui A."/>
            <person name="MacDonald P.J.P."/>
            <person name="Montmayeur A."/>
            <person name="Murphy C."/>
            <person name="Neiman D."/>
            <person name="Pearson M."/>
            <person name="Priest M."/>
            <person name="Roberts A."/>
            <person name="Saif S."/>
            <person name="Shea T."/>
            <person name="Shenoy N."/>
            <person name="Sisk P."/>
            <person name="Stolte C."/>
            <person name="Sykes S."/>
            <person name="Wortman J."/>
            <person name="Nusbaum C."/>
            <person name="Birren B."/>
        </authorList>
    </citation>
    <scope>NUCLEOTIDE SEQUENCE [LARGE SCALE GENOMIC DNA]</scope>
    <source>
        <strain evidence="1">HDV247</strain>
    </source>
</reference>
<dbReference type="HOGENOM" id="CLU_3087255_0_0_1"/>